<dbReference type="InterPro" id="IPR003594">
    <property type="entry name" value="HATPase_dom"/>
</dbReference>
<evidence type="ECO:0000256" key="6">
    <source>
        <dbReference type="ARBA" id="ARBA00022692"/>
    </source>
</evidence>
<keyword evidence="6 11" id="KW-0812">Transmembrane</keyword>
<accession>A0ABP8WNF0</accession>
<evidence type="ECO:0000256" key="10">
    <source>
        <dbReference type="ARBA" id="ARBA00023136"/>
    </source>
</evidence>
<evidence type="ECO:0000313" key="15">
    <source>
        <dbReference type="Proteomes" id="UP001500325"/>
    </source>
</evidence>
<dbReference type="InterPro" id="IPR036097">
    <property type="entry name" value="HisK_dim/P_sf"/>
</dbReference>
<dbReference type="PANTHER" id="PTHR45436:SF5">
    <property type="entry name" value="SENSOR HISTIDINE KINASE TRCS"/>
    <property type="match status" value="1"/>
</dbReference>
<dbReference type="InterPro" id="IPR003661">
    <property type="entry name" value="HisK_dim/P_dom"/>
</dbReference>
<dbReference type="SUPFAM" id="SSF47384">
    <property type="entry name" value="Homodimeric domain of signal transducing histidine kinase"/>
    <property type="match status" value="1"/>
</dbReference>
<evidence type="ECO:0000313" key="14">
    <source>
        <dbReference type="EMBL" id="GAA4691535.1"/>
    </source>
</evidence>
<keyword evidence="9" id="KW-0902">Two-component regulatory system</keyword>
<dbReference type="PROSITE" id="PS51257">
    <property type="entry name" value="PROKAR_LIPOPROTEIN"/>
    <property type="match status" value="1"/>
</dbReference>
<organism evidence="14 15">
    <name type="scientific">Pseudonocardia yuanmonensis</name>
    <dbReference type="NCBI Taxonomy" id="1095914"/>
    <lineage>
        <taxon>Bacteria</taxon>
        <taxon>Bacillati</taxon>
        <taxon>Actinomycetota</taxon>
        <taxon>Actinomycetes</taxon>
        <taxon>Pseudonocardiales</taxon>
        <taxon>Pseudonocardiaceae</taxon>
        <taxon>Pseudonocardia</taxon>
    </lineage>
</organism>
<dbReference type="SMART" id="SM00304">
    <property type="entry name" value="HAMP"/>
    <property type="match status" value="1"/>
</dbReference>
<gene>
    <name evidence="14" type="primary">tcrY</name>
    <name evidence="14" type="ORF">GCM10023215_30600</name>
</gene>
<dbReference type="GO" id="GO:0016301">
    <property type="term" value="F:kinase activity"/>
    <property type="evidence" value="ECO:0007669"/>
    <property type="project" value="UniProtKB-KW"/>
</dbReference>
<evidence type="ECO:0000256" key="11">
    <source>
        <dbReference type="SAM" id="Phobius"/>
    </source>
</evidence>
<dbReference type="InterPro" id="IPR005467">
    <property type="entry name" value="His_kinase_dom"/>
</dbReference>
<keyword evidence="10 11" id="KW-0472">Membrane</keyword>
<dbReference type="Gene3D" id="3.30.565.10">
    <property type="entry name" value="Histidine kinase-like ATPase, C-terminal domain"/>
    <property type="match status" value="1"/>
</dbReference>
<evidence type="ECO:0000259" key="13">
    <source>
        <dbReference type="PROSITE" id="PS50885"/>
    </source>
</evidence>
<name>A0ABP8WNF0_9PSEU</name>
<sequence length="498" mass="52043">MAARVTDRVVARSRTLRARLVVTVLLLIALACAVIGVATAIALRSFLYHRLDEDVLGAAGRFQFSRSEPAPPNLPRGDSFLGPAQKPGTLGAVVRDGVVQGAAVTDRRGSSSPVPAADVTLLASSLRPGDHPRTVSLSIGEYRAVAVPAPDGAVLVLGQPAQEVADIVDGLVVIELIVIGAALGGAAVAATVLVRRELRPLEEVAGIAAKVSAMPLDRGEVELATRVPEPDERTEVGQVGAALNRMLDNVEGALGARQDSETRLRRFVADASHELRTPLAAIRGYAELTRRDGAALPEGTAHALTRISSQAERMSTLVEDLLLLARLDAGRPLERAPVDLTRLVLDAVSDAHAAGPDHRWQLDLPEEPVTVPGDVSRLTQVLTNLLANARTHTPAGTLVTVGLRVRDDVAVLSVVDTGPGIPADLQPHVFERFARGSTGRARAVNDTASTGLGLAIVDAVVVAHGGRVGLESAPGRTEFRVTLPLAPVPVPAVAPARV</sequence>
<dbReference type="Gene3D" id="6.10.340.10">
    <property type="match status" value="1"/>
</dbReference>
<dbReference type="Pfam" id="PF00512">
    <property type="entry name" value="HisKA"/>
    <property type="match status" value="1"/>
</dbReference>
<dbReference type="EMBL" id="BAABIC010000009">
    <property type="protein sequence ID" value="GAA4691535.1"/>
    <property type="molecule type" value="Genomic_DNA"/>
</dbReference>
<dbReference type="EC" id="2.7.13.3" evidence="3"/>
<dbReference type="CDD" id="cd00075">
    <property type="entry name" value="HATPase"/>
    <property type="match status" value="1"/>
</dbReference>
<dbReference type="Pfam" id="PF02518">
    <property type="entry name" value="HATPase_c"/>
    <property type="match status" value="1"/>
</dbReference>
<dbReference type="CDD" id="cd00082">
    <property type="entry name" value="HisKA"/>
    <property type="match status" value="1"/>
</dbReference>
<dbReference type="RefSeq" id="WP_345381167.1">
    <property type="nucleotide sequence ID" value="NZ_BAABIC010000009.1"/>
</dbReference>
<keyword evidence="4" id="KW-0597">Phosphoprotein</keyword>
<evidence type="ECO:0000256" key="8">
    <source>
        <dbReference type="ARBA" id="ARBA00022989"/>
    </source>
</evidence>
<keyword evidence="7 14" id="KW-0418">Kinase</keyword>
<feature type="domain" description="HAMP" evidence="13">
    <location>
        <begin position="195"/>
        <end position="255"/>
    </location>
</feature>
<dbReference type="Proteomes" id="UP001500325">
    <property type="component" value="Unassembled WGS sequence"/>
</dbReference>
<evidence type="ECO:0000256" key="1">
    <source>
        <dbReference type="ARBA" id="ARBA00000085"/>
    </source>
</evidence>
<evidence type="ECO:0000256" key="7">
    <source>
        <dbReference type="ARBA" id="ARBA00022777"/>
    </source>
</evidence>
<keyword evidence="15" id="KW-1185">Reference proteome</keyword>
<dbReference type="PROSITE" id="PS50109">
    <property type="entry name" value="HIS_KIN"/>
    <property type="match status" value="1"/>
</dbReference>
<dbReference type="SUPFAM" id="SSF55874">
    <property type="entry name" value="ATPase domain of HSP90 chaperone/DNA topoisomerase II/histidine kinase"/>
    <property type="match status" value="1"/>
</dbReference>
<reference evidence="15" key="1">
    <citation type="journal article" date="2019" name="Int. J. Syst. Evol. Microbiol.">
        <title>The Global Catalogue of Microorganisms (GCM) 10K type strain sequencing project: providing services to taxonomists for standard genome sequencing and annotation.</title>
        <authorList>
            <consortium name="The Broad Institute Genomics Platform"/>
            <consortium name="The Broad Institute Genome Sequencing Center for Infectious Disease"/>
            <person name="Wu L."/>
            <person name="Ma J."/>
        </authorList>
    </citation>
    <scope>NUCLEOTIDE SEQUENCE [LARGE SCALE GENOMIC DNA]</scope>
    <source>
        <strain evidence="15">JCM 18055</strain>
    </source>
</reference>
<dbReference type="InterPro" id="IPR036890">
    <property type="entry name" value="HATPase_C_sf"/>
</dbReference>
<dbReference type="InterPro" id="IPR003660">
    <property type="entry name" value="HAMP_dom"/>
</dbReference>
<feature type="transmembrane region" description="Helical" evidence="11">
    <location>
        <begin position="20"/>
        <end position="43"/>
    </location>
</feature>
<dbReference type="InterPro" id="IPR050428">
    <property type="entry name" value="TCS_sensor_his_kinase"/>
</dbReference>
<evidence type="ECO:0000256" key="3">
    <source>
        <dbReference type="ARBA" id="ARBA00012438"/>
    </source>
</evidence>
<evidence type="ECO:0000259" key="12">
    <source>
        <dbReference type="PROSITE" id="PS50109"/>
    </source>
</evidence>
<keyword evidence="5" id="KW-0808">Transferase</keyword>
<evidence type="ECO:0000256" key="4">
    <source>
        <dbReference type="ARBA" id="ARBA00022553"/>
    </source>
</evidence>
<keyword evidence="8 11" id="KW-1133">Transmembrane helix</keyword>
<dbReference type="Pfam" id="PF00672">
    <property type="entry name" value="HAMP"/>
    <property type="match status" value="1"/>
</dbReference>
<dbReference type="Gene3D" id="1.10.287.130">
    <property type="match status" value="1"/>
</dbReference>
<feature type="domain" description="Histidine kinase" evidence="12">
    <location>
        <begin position="270"/>
        <end position="487"/>
    </location>
</feature>
<evidence type="ECO:0000256" key="5">
    <source>
        <dbReference type="ARBA" id="ARBA00022679"/>
    </source>
</evidence>
<comment type="subcellular location">
    <subcellularLocation>
        <location evidence="2">Cell membrane</location>
    </subcellularLocation>
</comment>
<dbReference type="InterPro" id="IPR004358">
    <property type="entry name" value="Sig_transdc_His_kin-like_C"/>
</dbReference>
<evidence type="ECO:0000256" key="9">
    <source>
        <dbReference type="ARBA" id="ARBA00023012"/>
    </source>
</evidence>
<evidence type="ECO:0000256" key="2">
    <source>
        <dbReference type="ARBA" id="ARBA00004236"/>
    </source>
</evidence>
<dbReference type="PRINTS" id="PR00344">
    <property type="entry name" value="BCTRLSENSOR"/>
</dbReference>
<protein>
    <recommendedName>
        <fullName evidence="3">histidine kinase</fullName>
        <ecNumber evidence="3">2.7.13.3</ecNumber>
    </recommendedName>
</protein>
<dbReference type="SMART" id="SM00387">
    <property type="entry name" value="HATPase_c"/>
    <property type="match status" value="1"/>
</dbReference>
<comment type="caution">
    <text evidence="14">The sequence shown here is derived from an EMBL/GenBank/DDBJ whole genome shotgun (WGS) entry which is preliminary data.</text>
</comment>
<comment type="catalytic activity">
    <reaction evidence="1">
        <text>ATP + protein L-histidine = ADP + protein N-phospho-L-histidine.</text>
        <dbReference type="EC" id="2.7.13.3"/>
    </reaction>
</comment>
<proteinExistence type="predicted"/>
<dbReference type="PROSITE" id="PS50885">
    <property type="entry name" value="HAMP"/>
    <property type="match status" value="1"/>
</dbReference>
<dbReference type="PANTHER" id="PTHR45436">
    <property type="entry name" value="SENSOR HISTIDINE KINASE YKOH"/>
    <property type="match status" value="1"/>
</dbReference>
<dbReference type="SMART" id="SM00388">
    <property type="entry name" value="HisKA"/>
    <property type="match status" value="1"/>
</dbReference>